<proteinExistence type="predicted"/>
<reference evidence="2 3" key="1">
    <citation type="submission" date="2019-05" db="EMBL/GenBank/DDBJ databases">
        <title>Another draft genome of Portunus trituberculatus and its Hox gene families provides insights of decapod evolution.</title>
        <authorList>
            <person name="Jeong J.-H."/>
            <person name="Song I."/>
            <person name="Kim S."/>
            <person name="Choi T."/>
            <person name="Kim D."/>
            <person name="Ryu S."/>
            <person name="Kim W."/>
        </authorList>
    </citation>
    <scope>NUCLEOTIDE SEQUENCE [LARGE SCALE GENOMIC DNA]</scope>
    <source>
        <tissue evidence="2">Muscle</tissue>
    </source>
</reference>
<organism evidence="2 3">
    <name type="scientific">Portunus trituberculatus</name>
    <name type="common">Swimming crab</name>
    <name type="synonym">Neptunus trituberculatus</name>
    <dbReference type="NCBI Taxonomy" id="210409"/>
    <lineage>
        <taxon>Eukaryota</taxon>
        <taxon>Metazoa</taxon>
        <taxon>Ecdysozoa</taxon>
        <taxon>Arthropoda</taxon>
        <taxon>Crustacea</taxon>
        <taxon>Multicrustacea</taxon>
        <taxon>Malacostraca</taxon>
        <taxon>Eumalacostraca</taxon>
        <taxon>Eucarida</taxon>
        <taxon>Decapoda</taxon>
        <taxon>Pleocyemata</taxon>
        <taxon>Brachyura</taxon>
        <taxon>Eubrachyura</taxon>
        <taxon>Portunoidea</taxon>
        <taxon>Portunidae</taxon>
        <taxon>Portuninae</taxon>
        <taxon>Portunus</taxon>
    </lineage>
</organism>
<protein>
    <submittedName>
        <fullName evidence="2">Uncharacterized protein</fullName>
    </submittedName>
</protein>
<evidence type="ECO:0000313" key="2">
    <source>
        <dbReference type="EMBL" id="MPC93892.1"/>
    </source>
</evidence>
<name>A0A5B7JCG2_PORTR</name>
<dbReference type="EMBL" id="VSRR010096488">
    <property type="protein sequence ID" value="MPC93892.1"/>
    <property type="molecule type" value="Genomic_DNA"/>
</dbReference>
<gene>
    <name evidence="2" type="ORF">E2C01_089037</name>
</gene>
<feature type="compositionally biased region" description="Pro residues" evidence="1">
    <location>
        <begin position="138"/>
        <end position="148"/>
    </location>
</feature>
<sequence length="249" mass="27793">MQNVPLAGKDHRRLQGLIPLLLQHNGLPAVHIPLRALTANTSANTRLSRRGHPGNTGKTEVETVAAPNHQQEEAAPAGDEPKNREETETETQDDVAGGEEEEEETEDEDDEDDDEEDEEVDVLGSGSEGEAPSAQPRKPNPPSDPQPPSGKQEDNDGWVTKNKRRRRKPFLRLVLPKRDQMTTPDIALRESPTITRLRREKQTGKVREDVLHGCYIHEENRFVGNIKGYTGFPGYESYPYPQDVSTPAK</sequence>
<keyword evidence="3" id="KW-1185">Reference proteome</keyword>
<evidence type="ECO:0000256" key="1">
    <source>
        <dbReference type="SAM" id="MobiDB-lite"/>
    </source>
</evidence>
<evidence type="ECO:0000313" key="3">
    <source>
        <dbReference type="Proteomes" id="UP000324222"/>
    </source>
</evidence>
<dbReference type="AlphaFoldDB" id="A0A5B7JCG2"/>
<feature type="compositionally biased region" description="Acidic residues" evidence="1">
    <location>
        <begin position="87"/>
        <end position="121"/>
    </location>
</feature>
<feature type="compositionally biased region" description="Basic residues" evidence="1">
    <location>
        <begin position="161"/>
        <end position="170"/>
    </location>
</feature>
<feature type="region of interest" description="Disordered" evidence="1">
    <location>
        <begin position="43"/>
        <end position="170"/>
    </location>
</feature>
<accession>A0A5B7JCG2</accession>
<dbReference type="Proteomes" id="UP000324222">
    <property type="component" value="Unassembled WGS sequence"/>
</dbReference>
<comment type="caution">
    <text evidence="2">The sequence shown here is derived from an EMBL/GenBank/DDBJ whole genome shotgun (WGS) entry which is preliminary data.</text>
</comment>
<dbReference type="OrthoDB" id="6381414at2759"/>